<sequence length="225" mass="24846">MGGRRGDVFVQLTSLKREPPGVAREEAVGYQNETFGIVDWNEKVVWQWGMQAPGGAAHQSHDEERLANGDTLIISLWYHHVKGFVLPKVIDNVIEEISPSGAIVWHWVASAHMNELGFTPAELALIHATHTLEYLHINAMQTLGPNKWFAAGDKRFAPENILISSRNANFVAIIDKKTGRVVWEIGPHYVAVGPGQHIDRSGLTNDEMTGQHDAHMIPENLPGGG</sequence>
<feature type="non-terminal residue" evidence="2">
    <location>
        <position position="225"/>
    </location>
</feature>
<dbReference type="Pfam" id="PF05935">
    <property type="entry name" value="Arylsulfotrans"/>
    <property type="match status" value="1"/>
</dbReference>
<dbReference type="InterPro" id="IPR010262">
    <property type="entry name" value="Arylsulfotransferase_bact"/>
</dbReference>
<dbReference type="PANTHER" id="PTHR35340:SF5">
    <property type="entry name" value="ASST-DOMAIN-CONTAINING PROTEIN"/>
    <property type="match status" value="1"/>
</dbReference>
<reference evidence="2" key="2">
    <citation type="journal article" date="2014" name="ISME J.">
        <title>Microbial stratification in low pH oxic and suboxic macroscopic growths along an acid mine drainage.</title>
        <authorList>
            <person name="Mendez-Garcia C."/>
            <person name="Mesa V."/>
            <person name="Sprenger R.R."/>
            <person name="Richter M."/>
            <person name="Diez M.S."/>
            <person name="Solano J."/>
            <person name="Bargiela R."/>
            <person name="Golyshina O.V."/>
            <person name="Manteca A."/>
            <person name="Ramos J.L."/>
            <person name="Gallego J.R."/>
            <person name="Llorente I."/>
            <person name="Martins Dos Santos V.A."/>
            <person name="Jensen O.N."/>
            <person name="Pelaez A.I."/>
            <person name="Sanchez J."/>
            <person name="Ferrer M."/>
        </authorList>
    </citation>
    <scope>NUCLEOTIDE SEQUENCE</scope>
</reference>
<name>T0Y9L2_9ZZZZ</name>
<dbReference type="PANTHER" id="PTHR35340">
    <property type="entry name" value="PQQ ENZYME REPEAT PROTEIN-RELATED"/>
    <property type="match status" value="1"/>
</dbReference>
<dbReference type="InterPro" id="IPR053143">
    <property type="entry name" value="Arylsulfate_ST"/>
</dbReference>
<dbReference type="EMBL" id="AUZZ01010473">
    <property type="protein sequence ID" value="EQD29828.1"/>
    <property type="molecule type" value="Genomic_DNA"/>
</dbReference>
<feature type="region of interest" description="Disordered" evidence="1">
    <location>
        <begin position="202"/>
        <end position="225"/>
    </location>
</feature>
<dbReference type="GO" id="GO:0004062">
    <property type="term" value="F:aryl sulfotransferase activity"/>
    <property type="evidence" value="ECO:0007669"/>
    <property type="project" value="InterPro"/>
</dbReference>
<reference evidence="2" key="1">
    <citation type="submission" date="2013-08" db="EMBL/GenBank/DDBJ databases">
        <authorList>
            <person name="Mendez C."/>
            <person name="Richter M."/>
            <person name="Ferrer M."/>
            <person name="Sanchez J."/>
        </authorList>
    </citation>
    <scope>NUCLEOTIDE SEQUENCE</scope>
</reference>
<protein>
    <recommendedName>
        <fullName evidence="3">Arylsulfotransferase (ASST)</fullName>
    </recommendedName>
</protein>
<gene>
    <name evidence="2" type="ORF">B2A_14423</name>
</gene>
<dbReference type="AlphaFoldDB" id="T0Y9L2"/>
<comment type="caution">
    <text evidence="2">The sequence shown here is derived from an EMBL/GenBank/DDBJ whole genome shotgun (WGS) entry which is preliminary data.</text>
</comment>
<accession>T0Y9L2</accession>
<proteinExistence type="predicted"/>
<evidence type="ECO:0000313" key="2">
    <source>
        <dbReference type="EMBL" id="EQD29828.1"/>
    </source>
</evidence>
<organism evidence="2">
    <name type="scientific">mine drainage metagenome</name>
    <dbReference type="NCBI Taxonomy" id="410659"/>
    <lineage>
        <taxon>unclassified sequences</taxon>
        <taxon>metagenomes</taxon>
        <taxon>ecological metagenomes</taxon>
    </lineage>
</organism>
<evidence type="ECO:0000256" key="1">
    <source>
        <dbReference type="SAM" id="MobiDB-lite"/>
    </source>
</evidence>
<evidence type="ECO:0008006" key="3">
    <source>
        <dbReference type="Google" id="ProtNLM"/>
    </source>
</evidence>